<evidence type="ECO:0000313" key="2">
    <source>
        <dbReference type="EMBL" id="TRY76037.1"/>
    </source>
</evidence>
<keyword evidence="1" id="KW-0472">Membrane</keyword>
<name>A0A553PED3_9TELE</name>
<keyword evidence="1" id="KW-1133">Transmembrane helix</keyword>
<comment type="caution">
    <text evidence="2">The sequence shown here is derived from an EMBL/GenBank/DDBJ whole genome shotgun (WGS) entry which is preliminary data.</text>
</comment>
<keyword evidence="3" id="KW-1185">Reference proteome</keyword>
<keyword evidence="1" id="KW-0812">Transmembrane</keyword>
<dbReference type="Proteomes" id="UP000316079">
    <property type="component" value="Unassembled WGS sequence"/>
</dbReference>
<dbReference type="AlphaFoldDB" id="A0A553PED3"/>
<protein>
    <submittedName>
        <fullName evidence="2">Uncharacterized protein</fullName>
    </submittedName>
</protein>
<evidence type="ECO:0000313" key="3">
    <source>
        <dbReference type="Proteomes" id="UP000316079"/>
    </source>
</evidence>
<reference evidence="2 3" key="1">
    <citation type="journal article" date="2019" name="Sci. Data">
        <title>Hybrid genome assembly and annotation of Danionella translucida.</title>
        <authorList>
            <person name="Kadobianskyi M."/>
            <person name="Schulze L."/>
            <person name="Schuelke M."/>
            <person name="Judkewitz B."/>
        </authorList>
    </citation>
    <scope>NUCLEOTIDE SEQUENCE [LARGE SCALE GENOMIC DNA]</scope>
    <source>
        <strain evidence="2 3">Bolton</strain>
    </source>
</reference>
<proteinExistence type="predicted"/>
<gene>
    <name evidence="2" type="ORF">DNTS_031947</name>
</gene>
<organism evidence="2 3">
    <name type="scientific">Danionella cerebrum</name>
    <dbReference type="NCBI Taxonomy" id="2873325"/>
    <lineage>
        <taxon>Eukaryota</taxon>
        <taxon>Metazoa</taxon>
        <taxon>Chordata</taxon>
        <taxon>Craniata</taxon>
        <taxon>Vertebrata</taxon>
        <taxon>Euteleostomi</taxon>
        <taxon>Actinopterygii</taxon>
        <taxon>Neopterygii</taxon>
        <taxon>Teleostei</taxon>
        <taxon>Ostariophysi</taxon>
        <taxon>Cypriniformes</taxon>
        <taxon>Danionidae</taxon>
        <taxon>Danioninae</taxon>
        <taxon>Danionella</taxon>
    </lineage>
</organism>
<evidence type="ECO:0000256" key="1">
    <source>
        <dbReference type="SAM" id="Phobius"/>
    </source>
</evidence>
<accession>A0A553PED3</accession>
<feature type="transmembrane region" description="Helical" evidence="1">
    <location>
        <begin position="6"/>
        <end position="28"/>
    </location>
</feature>
<feature type="transmembrane region" description="Helical" evidence="1">
    <location>
        <begin position="40"/>
        <end position="57"/>
    </location>
</feature>
<dbReference type="EMBL" id="SRMA01026707">
    <property type="protein sequence ID" value="TRY76037.1"/>
    <property type="molecule type" value="Genomic_DNA"/>
</dbReference>
<sequence>MQFMFFFLHSLKYFIYLCTNVGYLHFFGMCTKLADLRREIKIIIVIVVFILQVKHYGNLGNN</sequence>